<dbReference type="PANTHER" id="PTHR11851:SF224">
    <property type="entry name" value="PROCESSING PROTEASE"/>
    <property type="match status" value="1"/>
</dbReference>
<dbReference type="InterPro" id="IPR050361">
    <property type="entry name" value="MPP/UQCRC_Complex"/>
</dbReference>
<dbReference type="PANTHER" id="PTHR11851">
    <property type="entry name" value="METALLOPROTEASE"/>
    <property type="match status" value="1"/>
</dbReference>
<evidence type="ECO:0000259" key="2">
    <source>
        <dbReference type="Pfam" id="PF00675"/>
    </source>
</evidence>
<keyword evidence="4" id="KW-0645">Protease</keyword>
<feature type="domain" description="Peptidase M16 C-terminal" evidence="3">
    <location>
        <begin position="199"/>
        <end position="373"/>
    </location>
</feature>
<reference evidence="4 5" key="1">
    <citation type="submission" date="2015-11" db="EMBL/GenBank/DDBJ databases">
        <title>Genomic analysis of 38 Legionella species identifies large and diverse effector repertoires.</title>
        <authorList>
            <person name="Burstein D."/>
            <person name="Amaro F."/>
            <person name="Zusman T."/>
            <person name="Lifshitz Z."/>
            <person name="Cohen O."/>
            <person name="Gilbert J.A."/>
            <person name="Pupko T."/>
            <person name="Shuman H.A."/>
            <person name="Segal G."/>
        </authorList>
    </citation>
    <scope>NUCLEOTIDE SEQUENCE [LARGE SCALE GENOMIC DNA]</scope>
    <source>
        <strain evidence="4 5">PX-1-G2-E2</strain>
    </source>
</reference>
<dbReference type="InterPro" id="IPR011249">
    <property type="entry name" value="Metalloenz_LuxS/M16"/>
</dbReference>
<dbReference type="AlphaFoldDB" id="A0A0W0W032"/>
<feature type="chain" id="PRO_5006915243" evidence="1">
    <location>
        <begin position="29"/>
        <end position="441"/>
    </location>
</feature>
<dbReference type="GO" id="GO:0046872">
    <property type="term" value="F:metal ion binding"/>
    <property type="evidence" value="ECO:0007669"/>
    <property type="project" value="InterPro"/>
</dbReference>
<keyword evidence="5" id="KW-1185">Reference proteome</keyword>
<dbReference type="InterPro" id="IPR011765">
    <property type="entry name" value="Pept_M16_N"/>
</dbReference>
<dbReference type="GO" id="GO:0006508">
    <property type="term" value="P:proteolysis"/>
    <property type="evidence" value="ECO:0007669"/>
    <property type="project" value="UniProtKB-KW"/>
</dbReference>
<dbReference type="Proteomes" id="UP000054908">
    <property type="component" value="Unassembled WGS sequence"/>
</dbReference>
<protein>
    <submittedName>
        <fullName evidence="4">Zinc protease (Peptidase, M16 family)</fullName>
    </submittedName>
</protein>
<dbReference type="GO" id="GO:0008233">
    <property type="term" value="F:peptidase activity"/>
    <property type="evidence" value="ECO:0007669"/>
    <property type="project" value="UniProtKB-KW"/>
</dbReference>
<dbReference type="Gene3D" id="3.30.830.10">
    <property type="entry name" value="Metalloenzyme, LuxS/M16 peptidase-like"/>
    <property type="match status" value="2"/>
</dbReference>
<evidence type="ECO:0000313" key="4">
    <source>
        <dbReference type="EMBL" id="KTD25581.1"/>
    </source>
</evidence>
<dbReference type="RefSeq" id="WP_058452693.1">
    <property type="nucleotide sequence ID" value="NZ_CAAAIB010000002.1"/>
</dbReference>
<keyword evidence="4" id="KW-0378">Hydrolase</keyword>
<keyword evidence="1" id="KW-0732">Signal</keyword>
<comment type="caution">
    <text evidence="4">The sequence shown here is derived from an EMBL/GenBank/DDBJ whole genome shotgun (WGS) entry which is preliminary data.</text>
</comment>
<dbReference type="SUPFAM" id="SSF63411">
    <property type="entry name" value="LuxS/MPP-like metallohydrolase"/>
    <property type="match status" value="2"/>
</dbReference>
<evidence type="ECO:0000313" key="5">
    <source>
        <dbReference type="Proteomes" id="UP000054908"/>
    </source>
</evidence>
<proteinExistence type="predicted"/>
<dbReference type="Pfam" id="PF00675">
    <property type="entry name" value="Peptidase_M16"/>
    <property type="match status" value="1"/>
</dbReference>
<dbReference type="Pfam" id="PF05193">
    <property type="entry name" value="Peptidase_M16_C"/>
    <property type="match status" value="1"/>
</dbReference>
<dbReference type="PATRIC" id="fig|466.6.peg.2052"/>
<feature type="domain" description="Peptidase M16 N-terminal" evidence="2">
    <location>
        <begin position="51"/>
        <end position="191"/>
    </location>
</feature>
<evidence type="ECO:0000259" key="3">
    <source>
        <dbReference type="Pfam" id="PF05193"/>
    </source>
</evidence>
<gene>
    <name evidence="4" type="ORF">Lmac_1945</name>
</gene>
<dbReference type="EMBL" id="LNYL01000044">
    <property type="protein sequence ID" value="KTD25581.1"/>
    <property type="molecule type" value="Genomic_DNA"/>
</dbReference>
<dbReference type="STRING" id="466.Lmac_1945"/>
<dbReference type="OrthoDB" id="9811314at2"/>
<feature type="signal peptide" evidence="1">
    <location>
        <begin position="1"/>
        <end position="28"/>
    </location>
</feature>
<accession>A0A0W0W032</accession>
<name>A0A0W0W032_9GAMM</name>
<sequence length="441" mass="48131">MKLSSQLRVLKHILVAGLAFALAQPLYANTFQTEQWQTTNGARVVFYRADEVPMLNISIAFAAGSAYDGNQFGLSTLTTNLINQGNAGMDATQIAEHLADTGAQFISENSRDMAVLNLKTLTNPDAMKKALGIFTAIITKPDFPKEAFEREKSQQLLAIAQTQESPEDVANQILFEKLYLNHPYAHPISGTKNTVLAMSTTDVRNFYKQYFVGKNAVVVIVGAIDSATAHQFAEQITTGLPKGQPASTIPKAPALKTGENITIDFPSSQTMLRLSEIGIDHHDPDYFPLTVGNYILGGGALVSILSHEVREKRGLTYGVTSQFMPMPGNGPFIISLSTENKEAATALKVTQDILATYLKEGPTEKELADAKQYLMGSFPLSLSSSASIANMLLRIAFYHLPNDYLNTYVARINAVTTTQIKQALQRNIHPNKMLVIAVGKM</sequence>
<organism evidence="4 5">
    <name type="scientific">Legionella maceachernii</name>
    <dbReference type="NCBI Taxonomy" id="466"/>
    <lineage>
        <taxon>Bacteria</taxon>
        <taxon>Pseudomonadati</taxon>
        <taxon>Pseudomonadota</taxon>
        <taxon>Gammaproteobacteria</taxon>
        <taxon>Legionellales</taxon>
        <taxon>Legionellaceae</taxon>
        <taxon>Legionella</taxon>
    </lineage>
</organism>
<evidence type="ECO:0000256" key="1">
    <source>
        <dbReference type="SAM" id="SignalP"/>
    </source>
</evidence>
<dbReference type="InterPro" id="IPR007863">
    <property type="entry name" value="Peptidase_M16_C"/>
</dbReference>